<dbReference type="NCBIfam" id="NF008115">
    <property type="entry name" value="PRK10862.1"/>
    <property type="match status" value="1"/>
</dbReference>
<evidence type="ECO:0000313" key="5">
    <source>
        <dbReference type="Proteomes" id="UP000303847"/>
    </source>
</evidence>
<dbReference type="AlphaFoldDB" id="A0A2U1UIB0"/>
<name>A0A2U1UIB0_9GAMM</name>
<evidence type="ECO:0000313" key="4">
    <source>
        <dbReference type="Proteomes" id="UP000295985"/>
    </source>
</evidence>
<protein>
    <submittedName>
        <fullName evidence="2">SoxR-reducing system protein RseC</fullName>
    </submittedName>
</protein>
<dbReference type="OrthoDB" id="9795854at2"/>
<accession>A0A2U1UIB0</accession>
<dbReference type="RefSeq" id="WP_009111834.1">
    <property type="nucleotide sequence ID" value="NZ_CP034036.1"/>
</dbReference>
<dbReference type="InterPro" id="IPR007359">
    <property type="entry name" value="SigmaE_reg_RseC_MucC"/>
</dbReference>
<sequence>MIKEWATVVSWQDGIALLRCEQRSGCGSCQSRSSCGTSILNQLGAPAEHTLYVPCAQPLQSGQRVELGIAEGSLLHSAVMVYFVPLLGLFAGSALFQALFASELAAILGALIGGGAAFFSVKRWAGKLGKNSRYQPVILQIALPGELLQINTVTES</sequence>
<reference evidence="2 4" key="1">
    <citation type="submission" date="2018-04" db="EMBL/GenBank/DDBJ databases">
        <title>Brenneria corticis sp.nov.</title>
        <authorList>
            <person name="Li Y."/>
        </authorList>
    </citation>
    <scope>NUCLEOTIDE SEQUENCE [LARGE SCALE GENOMIC DNA]</scope>
    <source>
        <strain evidence="2 4">LMG 2694</strain>
    </source>
</reference>
<dbReference type="EMBL" id="QDKK01000039">
    <property type="protein sequence ID" value="PWC21400.1"/>
    <property type="molecule type" value="Genomic_DNA"/>
</dbReference>
<dbReference type="Pfam" id="PF04246">
    <property type="entry name" value="RseC_MucC"/>
    <property type="match status" value="1"/>
</dbReference>
<reference evidence="3 5" key="2">
    <citation type="submission" date="2018-11" db="EMBL/GenBank/DDBJ databases">
        <title>Genome sequences of Brenneria nigrifluens and Brenneria rubrifaciens.</title>
        <authorList>
            <person name="Poret-Peterson A.T."/>
            <person name="McClean A.E."/>
            <person name="Kluepfel D.A."/>
        </authorList>
    </citation>
    <scope>NUCLEOTIDE SEQUENCE [LARGE SCALE GENOMIC DNA]</scope>
    <source>
        <strain evidence="3 5">ATCC 13028</strain>
    </source>
</reference>
<keyword evidence="1" id="KW-0472">Membrane</keyword>
<keyword evidence="1" id="KW-1133">Transmembrane helix</keyword>
<keyword evidence="1" id="KW-0812">Transmembrane</keyword>
<keyword evidence="5" id="KW-1185">Reference proteome</keyword>
<organism evidence="2 4">
    <name type="scientific">Brenneria nigrifluens DSM 30175 = ATCC 13028</name>
    <dbReference type="NCBI Taxonomy" id="1121120"/>
    <lineage>
        <taxon>Bacteria</taxon>
        <taxon>Pseudomonadati</taxon>
        <taxon>Pseudomonadota</taxon>
        <taxon>Gammaproteobacteria</taxon>
        <taxon>Enterobacterales</taxon>
        <taxon>Pectobacteriaceae</taxon>
        <taxon>Brenneria</taxon>
    </lineage>
</organism>
<dbReference type="Proteomes" id="UP000303847">
    <property type="component" value="Chromosome"/>
</dbReference>
<evidence type="ECO:0000313" key="2">
    <source>
        <dbReference type="EMBL" id="PWC21400.1"/>
    </source>
</evidence>
<proteinExistence type="predicted"/>
<dbReference type="Proteomes" id="UP000295985">
    <property type="component" value="Unassembled WGS sequence"/>
</dbReference>
<dbReference type="PANTHER" id="PTHR35867:SF1">
    <property type="entry name" value="PROTEIN RSEC"/>
    <property type="match status" value="1"/>
</dbReference>
<dbReference type="EMBL" id="CP034036">
    <property type="protein sequence ID" value="QCR03721.1"/>
    <property type="molecule type" value="Genomic_DNA"/>
</dbReference>
<dbReference type="InterPro" id="IPR026268">
    <property type="entry name" value="RseC"/>
</dbReference>
<evidence type="ECO:0000313" key="3">
    <source>
        <dbReference type="EMBL" id="QCR03721.1"/>
    </source>
</evidence>
<feature type="transmembrane region" description="Helical" evidence="1">
    <location>
        <begin position="106"/>
        <end position="125"/>
    </location>
</feature>
<gene>
    <name evidence="3" type="primary">rseC</name>
    <name evidence="2" type="ORF">DDT54_19265</name>
    <name evidence="3" type="ORF">EH206_05695</name>
</gene>
<dbReference type="PIRSF" id="PIRSF004923">
    <property type="entry name" value="RseC"/>
    <property type="match status" value="1"/>
</dbReference>
<feature type="transmembrane region" description="Helical" evidence="1">
    <location>
        <begin position="79"/>
        <end position="100"/>
    </location>
</feature>
<evidence type="ECO:0000256" key="1">
    <source>
        <dbReference type="SAM" id="Phobius"/>
    </source>
</evidence>
<dbReference type="PANTHER" id="PTHR35867">
    <property type="entry name" value="PROTEIN RSEC"/>
    <property type="match status" value="1"/>
</dbReference>